<protein>
    <submittedName>
        <fullName evidence="1">Uncharacterized protein</fullName>
    </submittedName>
</protein>
<accession>A0ABP7GB19</accession>
<name>A0ABP7GB19_9ACTN</name>
<sequence>MLVCCGVLAELGGVGLAEAHGVQFGEAASKPVPNVGGVVAAAGTL</sequence>
<comment type="caution">
    <text evidence="1">The sequence shown here is derived from an EMBL/GenBank/DDBJ whole genome shotgun (WGS) entry which is preliminary data.</text>
</comment>
<dbReference type="EMBL" id="BAABDD010000032">
    <property type="protein sequence ID" value="GAA3760996.1"/>
    <property type="molecule type" value="Genomic_DNA"/>
</dbReference>
<dbReference type="Proteomes" id="UP001500908">
    <property type="component" value="Unassembled WGS sequence"/>
</dbReference>
<evidence type="ECO:0000313" key="2">
    <source>
        <dbReference type="Proteomes" id="UP001500908"/>
    </source>
</evidence>
<organism evidence="1 2">
    <name type="scientific">Salinactinospora qingdaonensis</name>
    <dbReference type="NCBI Taxonomy" id="702744"/>
    <lineage>
        <taxon>Bacteria</taxon>
        <taxon>Bacillati</taxon>
        <taxon>Actinomycetota</taxon>
        <taxon>Actinomycetes</taxon>
        <taxon>Streptosporangiales</taxon>
        <taxon>Nocardiopsidaceae</taxon>
        <taxon>Salinactinospora</taxon>
    </lineage>
</organism>
<reference evidence="2" key="1">
    <citation type="journal article" date="2019" name="Int. J. Syst. Evol. Microbiol.">
        <title>The Global Catalogue of Microorganisms (GCM) 10K type strain sequencing project: providing services to taxonomists for standard genome sequencing and annotation.</title>
        <authorList>
            <consortium name="The Broad Institute Genomics Platform"/>
            <consortium name="The Broad Institute Genome Sequencing Center for Infectious Disease"/>
            <person name="Wu L."/>
            <person name="Ma J."/>
        </authorList>
    </citation>
    <scope>NUCLEOTIDE SEQUENCE [LARGE SCALE GENOMIC DNA]</scope>
    <source>
        <strain evidence="2">JCM 17137</strain>
    </source>
</reference>
<keyword evidence="2" id="KW-1185">Reference proteome</keyword>
<evidence type="ECO:0000313" key="1">
    <source>
        <dbReference type="EMBL" id="GAA3760996.1"/>
    </source>
</evidence>
<gene>
    <name evidence="1" type="ORF">GCM10022402_43510</name>
</gene>
<proteinExistence type="predicted"/>